<dbReference type="AlphaFoldDB" id="A0A9W9QTJ8"/>
<gene>
    <name evidence="1" type="ORF">N7452_003336</name>
</gene>
<reference evidence="1" key="2">
    <citation type="journal article" date="2023" name="IMA Fungus">
        <title>Comparative genomic study of the Penicillium genus elucidates a diverse pangenome and 15 lateral gene transfer events.</title>
        <authorList>
            <person name="Petersen C."/>
            <person name="Sorensen T."/>
            <person name="Nielsen M.R."/>
            <person name="Sondergaard T.E."/>
            <person name="Sorensen J.L."/>
            <person name="Fitzpatrick D.A."/>
            <person name="Frisvad J.C."/>
            <person name="Nielsen K.L."/>
        </authorList>
    </citation>
    <scope>NUCLEOTIDE SEQUENCE</scope>
    <source>
        <strain evidence="1">IBT 35673</strain>
    </source>
</reference>
<accession>A0A9W9QTJ8</accession>
<evidence type="ECO:0000313" key="2">
    <source>
        <dbReference type="Proteomes" id="UP001147695"/>
    </source>
</evidence>
<proteinExistence type="predicted"/>
<reference evidence="1" key="1">
    <citation type="submission" date="2022-12" db="EMBL/GenBank/DDBJ databases">
        <authorList>
            <person name="Petersen C."/>
        </authorList>
    </citation>
    <scope>NUCLEOTIDE SEQUENCE</scope>
    <source>
        <strain evidence="1">IBT 35673</strain>
    </source>
</reference>
<protein>
    <submittedName>
        <fullName evidence="1">Uncharacterized protein</fullName>
    </submittedName>
</protein>
<dbReference type="EMBL" id="JAPZBQ010000002">
    <property type="protein sequence ID" value="KAJ5345332.1"/>
    <property type="molecule type" value="Genomic_DNA"/>
</dbReference>
<name>A0A9W9QTJ8_PENBR</name>
<evidence type="ECO:0000313" key="1">
    <source>
        <dbReference type="EMBL" id="KAJ5345332.1"/>
    </source>
</evidence>
<organism evidence="1 2">
    <name type="scientific">Penicillium brevicompactum</name>
    <dbReference type="NCBI Taxonomy" id="5074"/>
    <lineage>
        <taxon>Eukaryota</taxon>
        <taxon>Fungi</taxon>
        <taxon>Dikarya</taxon>
        <taxon>Ascomycota</taxon>
        <taxon>Pezizomycotina</taxon>
        <taxon>Eurotiomycetes</taxon>
        <taxon>Eurotiomycetidae</taxon>
        <taxon>Eurotiales</taxon>
        <taxon>Aspergillaceae</taxon>
        <taxon>Penicillium</taxon>
    </lineage>
</organism>
<sequence length="170" mass="19075">MDVMIQAVPEVRRVSAQSGNPSTGSESAYHVTVRKLLHPCWSFASEHPQISPSLSRNSVPISHPLFERALPTRRHSIRSYPLPSKGNPSLYSLSLTPLSLEVPVIPSHSPRSSDHELQTSHFLSPSISYSSHFSRITLHQTRAAVAYPLRPRQPPFLDSRNQAIDSRWRP</sequence>
<dbReference type="Proteomes" id="UP001147695">
    <property type="component" value="Unassembled WGS sequence"/>
</dbReference>
<comment type="caution">
    <text evidence="1">The sequence shown here is derived from an EMBL/GenBank/DDBJ whole genome shotgun (WGS) entry which is preliminary data.</text>
</comment>